<reference evidence="3 4" key="1">
    <citation type="submission" date="2015-11" db="EMBL/GenBank/DDBJ databases">
        <title>Ensifer anhuiense sp. nov., an effective nitrogen fixation bacterium with Glycine soja.</title>
        <authorList>
            <person name="Yan H."/>
            <person name="Chen W."/>
        </authorList>
    </citation>
    <scope>NUCLEOTIDE SEQUENCE [LARGE SCALE GENOMIC DNA]</scope>
    <source>
        <strain evidence="3 4">LMG 7837</strain>
    </source>
</reference>
<evidence type="ECO:0000313" key="4">
    <source>
        <dbReference type="Proteomes" id="UP000078507"/>
    </source>
</evidence>
<dbReference type="Proteomes" id="UP000078507">
    <property type="component" value="Unassembled WGS sequence"/>
</dbReference>
<keyword evidence="4" id="KW-1185">Reference proteome</keyword>
<evidence type="ECO:0000259" key="2">
    <source>
        <dbReference type="Pfam" id="PF09990"/>
    </source>
</evidence>
<keyword evidence="1" id="KW-0472">Membrane</keyword>
<dbReference type="InterPro" id="IPR019251">
    <property type="entry name" value="DUF2231_TM"/>
</dbReference>
<feature type="transmembrane region" description="Helical" evidence="1">
    <location>
        <begin position="88"/>
        <end position="109"/>
    </location>
</feature>
<dbReference type="OrthoDB" id="2873672at2"/>
<feature type="transmembrane region" description="Helical" evidence="1">
    <location>
        <begin position="21"/>
        <end position="42"/>
    </location>
</feature>
<dbReference type="PIRSF" id="PIRSF029509">
    <property type="entry name" value="UCP029509"/>
    <property type="match status" value="1"/>
</dbReference>
<dbReference type="Pfam" id="PF09990">
    <property type="entry name" value="DUF2231"/>
    <property type="match status" value="1"/>
</dbReference>
<feature type="transmembrane region" description="Helical" evidence="1">
    <location>
        <begin position="54"/>
        <end position="76"/>
    </location>
</feature>
<feature type="transmembrane region" description="Helical" evidence="1">
    <location>
        <begin position="115"/>
        <end position="136"/>
    </location>
</feature>
<evidence type="ECO:0000313" key="3">
    <source>
        <dbReference type="EMBL" id="OAP42335.1"/>
    </source>
</evidence>
<proteinExistence type="predicted"/>
<dbReference type="EMBL" id="LNQB01000083">
    <property type="protein sequence ID" value="OAP42335.1"/>
    <property type="molecule type" value="Genomic_DNA"/>
</dbReference>
<sequence>MARATRNPRSTLQIAGHPIHPMLIPFPVVFVVTAFFCDLAFWQTGSSSWSAAALWLLGGALVFGALAALAGLTDFVGEPLVRRLTAAWYHFIGNAAAIVLTAINFYLRYANGDQAVVPEGLLISLVVVGIFLFTGWQGWEMVYRHRVGVSDEP</sequence>
<comment type="caution">
    <text evidence="3">The sequence shown here is derived from an EMBL/GenBank/DDBJ whole genome shotgun (WGS) entry which is preliminary data.</text>
</comment>
<accession>A0A178Y6I4</accession>
<keyword evidence="1" id="KW-0812">Transmembrane</keyword>
<protein>
    <recommendedName>
        <fullName evidence="2">DUF2231 domain-containing protein</fullName>
    </recommendedName>
</protein>
<organism evidence="3 4">
    <name type="scientific">Sinorhizobium saheli</name>
    <dbReference type="NCBI Taxonomy" id="36856"/>
    <lineage>
        <taxon>Bacteria</taxon>
        <taxon>Pseudomonadati</taxon>
        <taxon>Pseudomonadota</taxon>
        <taxon>Alphaproteobacteria</taxon>
        <taxon>Hyphomicrobiales</taxon>
        <taxon>Rhizobiaceae</taxon>
        <taxon>Sinorhizobium/Ensifer group</taxon>
        <taxon>Sinorhizobium</taxon>
    </lineage>
</organism>
<dbReference type="STRING" id="36856.ATB98_07715"/>
<dbReference type="InterPro" id="IPR016923">
    <property type="entry name" value="UCP029509"/>
</dbReference>
<feature type="domain" description="DUF2231" evidence="2">
    <location>
        <begin position="16"/>
        <end position="150"/>
    </location>
</feature>
<evidence type="ECO:0000256" key="1">
    <source>
        <dbReference type="SAM" id="Phobius"/>
    </source>
</evidence>
<keyword evidence="1" id="KW-1133">Transmembrane helix</keyword>
<gene>
    <name evidence="3" type="ORF">ATB98_07715</name>
</gene>
<dbReference type="AlphaFoldDB" id="A0A178Y6I4"/>
<name>A0A178Y6I4_SINSA</name>